<proteinExistence type="predicted"/>
<dbReference type="Proteomes" id="UP000230423">
    <property type="component" value="Unassembled WGS sequence"/>
</dbReference>
<keyword evidence="3" id="KW-1185">Reference proteome</keyword>
<evidence type="ECO:0000256" key="1">
    <source>
        <dbReference type="SAM" id="MobiDB-lite"/>
    </source>
</evidence>
<dbReference type="OrthoDB" id="5877963at2759"/>
<feature type="region of interest" description="Disordered" evidence="1">
    <location>
        <begin position="25"/>
        <end position="55"/>
    </location>
</feature>
<dbReference type="AlphaFoldDB" id="A0A2G9UAI4"/>
<gene>
    <name evidence="2" type="ORF">TELCIR_11784</name>
</gene>
<dbReference type="EMBL" id="KZ348223">
    <property type="protein sequence ID" value="PIO66500.1"/>
    <property type="molecule type" value="Genomic_DNA"/>
</dbReference>
<evidence type="ECO:0000313" key="2">
    <source>
        <dbReference type="EMBL" id="PIO66500.1"/>
    </source>
</evidence>
<sequence>MEEEGGVDERVTRFVLPLGANINMGDTSESNKIARDAPSRMSKSQAPLQADKADKPLTSKLGTIEVERDVVDKGMAEYVDEAAERTICVGFSQFDLA</sequence>
<organism evidence="2 3">
    <name type="scientific">Teladorsagia circumcincta</name>
    <name type="common">Brown stomach worm</name>
    <name type="synonym">Ostertagia circumcincta</name>
    <dbReference type="NCBI Taxonomy" id="45464"/>
    <lineage>
        <taxon>Eukaryota</taxon>
        <taxon>Metazoa</taxon>
        <taxon>Ecdysozoa</taxon>
        <taxon>Nematoda</taxon>
        <taxon>Chromadorea</taxon>
        <taxon>Rhabditida</taxon>
        <taxon>Rhabditina</taxon>
        <taxon>Rhabditomorpha</taxon>
        <taxon>Strongyloidea</taxon>
        <taxon>Trichostrongylidae</taxon>
        <taxon>Teladorsagia</taxon>
    </lineage>
</organism>
<reference evidence="2 3" key="1">
    <citation type="submission" date="2015-09" db="EMBL/GenBank/DDBJ databases">
        <title>Draft genome of the parasitic nematode Teladorsagia circumcincta isolate WARC Sus (inbred).</title>
        <authorList>
            <person name="Mitreva M."/>
        </authorList>
    </citation>
    <scope>NUCLEOTIDE SEQUENCE [LARGE SCALE GENOMIC DNA]</scope>
    <source>
        <strain evidence="2 3">S</strain>
    </source>
</reference>
<name>A0A2G9UAI4_TELCI</name>
<accession>A0A2G9UAI4</accession>
<protein>
    <submittedName>
        <fullName evidence="2">Uncharacterized protein</fullName>
    </submittedName>
</protein>
<evidence type="ECO:0000313" key="3">
    <source>
        <dbReference type="Proteomes" id="UP000230423"/>
    </source>
</evidence>